<dbReference type="AlphaFoldDB" id="A0A1V4SMP7"/>
<gene>
    <name evidence="2" type="primary">acpP_3</name>
    <name evidence="2" type="ORF">CLHUN_10270</name>
</gene>
<dbReference type="Proteomes" id="UP000191554">
    <property type="component" value="Unassembled WGS sequence"/>
</dbReference>
<comment type="caution">
    <text evidence="2">The sequence shown here is derived from an EMBL/GenBank/DDBJ whole genome shotgun (WGS) entry which is preliminary data.</text>
</comment>
<accession>A0A1V4SMP7</accession>
<sequence length="78" mass="8995">MEQISERTIGIINEVLKKNVKPGDSLLDAKIDSISMIHILVQIEKEFNIDLEDENLIFTRYQFVEDIINMVSENTKTA</sequence>
<evidence type="ECO:0000313" key="2">
    <source>
        <dbReference type="EMBL" id="OPX45140.1"/>
    </source>
</evidence>
<dbReference type="Pfam" id="PF00550">
    <property type="entry name" value="PP-binding"/>
    <property type="match status" value="1"/>
</dbReference>
<protein>
    <submittedName>
        <fullName evidence="2">Acyl carrier protein</fullName>
    </submittedName>
</protein>
<keyword evidence="3" id="KW-1185">Reference proteome</keyword>
<evidence type="ECO:0000259" key="1">
    <source>
        <dbReference type="PROSITE" id="PS50075"/>
    </source>
</evidence>
<organism evidence="2 3">
    <name type="scientific">Ruminiclostridium hungatei</name>
    <name type="common">Clostridium hungatei</name>
    <dbReference type="NCBI Taxonomy" id="48256"/>
    <lineage>
        <taxon>Bacteria</taxon>
        <taxon>Bacillati</taxon>
        <taxon>Bacillota</taxon>
        <taxon>Clostridia</taxon>
        <taxon>Eubacteriales</taxon>
        <taxon>Oscillospiraceae</taxon>
        <taxon>Ruminiclostridium</taxon>
    </lineage>
</organism>
<dbReference type="RefSeq" id="WP_080063482.1">
    <property type="nucleotide sequence ID" value="NZ_MZGX01000005.1"/>
</dbReference>
<name>A0A1V4SMP7_RUMHU</name>
<proteinExistence type="predicted"/>
<dbReference type="OrthoDB" id="2623122at2"/>
<dbReference type="InterPro" id="IPR036736">
    <property type="entry name" value="ACP-like_sf"/>
</dbReference>
<dbReference type="PROSITE" id="PS50075">
    <property type="entry name" value="CARRIER"/>
    <property type="match status" value="1"/>
</dbReference>
<feature type="domain" description="Carrier" evidence="1">
    <location>
        <begin position="1"/>
        <end position="75"/>
    </location>
</feature>
<evidence type="ECO:0000313" key="3">
    <source>
        <dbReference type="Proteomes" id="UP000191554"/>
    </source>
</evidence>
<dbReference type="Gene3D" id="1.10.1200.10">
    <property type="entry name" value="ACP-like"/>
    <property type="match status" value="1"/>
</dbReference>
<dbReference type="InterPro" id="IPR009081">
    <property type="entry name" value="PP-bd_ACP"/>
</dbReference>
<dbReference type="SUPFAM" id="SSF47336">
    <property type="entry name" value="ACP-like"/>
    <property type="match status" value="1"/>
</dbReference>
<dbReference type="STRING" id="48256.CLHUN_10270"/>
<dbReference type="EMBL" id="MZGX01000005">
    <property type="protein sequence ID" value="OPX45140.1"/>
    <property type="molecule type" value="Genomic_DNA"/>
</dbReference>
<reference evidence="2 3" key="1">
    <citation type="submission" date="2017-03" db="EMBL/GenBank/DDBJ databases">
        <title>Genome sequence of Clostridium hungatei DSM 14427.</title>
        <authorList>
            <person name="Poehlein A."/>
            <person name="Daniel R."/>
        </authorList>
    </citation>
    <scope>NUCLEOTIDE SEQUENCE [LARGE SCALE GENOMIC DNA]</scope>
    <source>
        <strain evidence="2 3">DSM 14427</strain>
    </source>
</reference>